<feature type="transmembrane region" description="Helical" evidence="1">
    <location>
        <begin position="47"/>
        <end position="66"/>
    </location>
</feature>
<dbReference type="AlphaFoldDB" id="A0A7V3JB36"/>
<sequence length="245" mass="27165">MDQGTALIVGKVCALITILSFVLLPLAGCQGVDIYGYQILQDTSRDAQVFFILGWIVVIVCAIVFFASRPATLIGLGILGLVSMIVMLLHIKQTADPLFRAMVEFKPGAFGTILGFIGMIVVPLLGKSEKERKTSVEDDPPPNFQEEITIEFIGARLDVVQEFKDKAKKALSSIIPKMTNERLGVFFGVSIACFIMALNWLLSIGHLSDMSGSSGFWLGVRFPLWVYGIYWLITRYQKKAYPFDE</sequence>
<accession>A0A7V3JB36</accession>
<feature type="transmembrane region" description="Helical" evidence="1">
    <location>
        <begin position="183"/>
        <end position="202"/>
    </location>
</feature>
<feature type="transmembrane region" description="Helical" evidence="1">
    <location>
        <begin position="7"/>
        <end position="27"/>
    </location>
</feature>
<keyword evidence="1" id="KW-0472">Membrane</keyword>
<keyword evidence="1" id="KW-0812">Transmembrane</keyword>
<keyword evidence="1" id="KW-1133">Transmembrane helix</keyword>
<reference evidence="2" key="1">
    <citation type="journal article" date="2020" name="mSystems">
        <title>Genome- and Community-Level Interaction Insights into Carbon Utilization and Element Cycling Functions of Hydrothermarchaeota in Hydrothermal Sediment.</title>
        <authorList>
            <person name="Zhou Z."/>
            <person name="Liu Y."/>
            <person name="Xu W."/>
            <person name="Pan J."/>
            <person name="Luo Z.H."/>
            <person name="Li M."/>
        </authorList>
    </citation>
    <scope>NUCLEOTIDE SEQUENCE [LARGE SCALE GENOMIC DNA]</scope>
    <source>
        <strain evidence="2">SpSt-757</strain>
    </source>
</reference>
<evidence type="ECO:0000313" key="2">
    <source>
        <dbReference type="EMBL" id="HFZ09443.1"/>
    </source>
</evidence>
<gene>
    <name evidence="2" type="ORF">ENV41_04870</name>
</gene>
<feature type="transmembrane region" description="Helical" evidence="1">
    <location>
        <begin position="107"/>
        <end position="125"/>
    </location>
</feature>
<comment type="caution">
    <text evidence="2">The sequence shown here is derived from an EMBL/GenBank/DDBJ whole genome shotgun (WGS) entry which is preliminary data.</text>
</comment>
<protein>
    <submittedName>
        <fullName evidence="2">Uncharacterized protein</fullName>
    </submittedName>
</protein>
<feature type="transmembrane region" description="Helical" evidence="1">
    <location>
        <begin position="73"/>
        <end position="91"/>
    </location>
</feature>
<dbReference type="EMBL" id="DTGG01000151">
    <property type="protein sequence ID" value="HFZ09443.1"/>
    <property type="molecule type" value="Genomic_DNA"/>
</dbReference>
<evidence type="ECO:0000256" key="1">
    <source>
        <dbReference type="SAM" id="Phobius"/>
    </source>
</evidence>
<name>A0A7V3JB36_UNCC3</name>
<proteinExistence type="predicted"/>
<organism evidence="2">
    <name type="scientific">candidate division CPR3 bacterium</name>
    <dbReference type="NCBI Taxonomy" id="2268181"/>
    <lineage>
        <taxon>Bacteria</taxon>
        <taxon>Bacteria division CPR3</taxon>
    </lineage>
</organism>
<feature type="transmembrane region" description="Helical" evidence="1">
    <location>
        <begin position="214"/>
        <end position="233"/>
    </location>
</feature>